<feature type="transmembrane region" description="Helical" evidence="1">
    <location>
        <begin position="122"/>
        <end position="144"/>
    </location>
</feature>
<reference evidence="2 3" key="1">
    <citation type="submission" date="2019-11" db="EMBL/GenBank/DDBJ databases">
        <authorList>
            <person name="Zhang J."/>
            <person name="Sun C."/>
        </authorList>
    </citation>
    <scope>NUCLEOTIDE SEQUENCE [LARGE SCALE GENOMIC DNA]</scope>
    <source>
        <strain evidence="3">sp2</strain>
    </source>
</reference>
<evidence type="ECO:0000313" key="2">
    <source>
        <dbReference type="EMBL" id="QGT79258.1"/>
    </source>
</evidence>
<keyword evidence="1" id="KW-0472">Membrane</keyword>
<evidence type="ECO:0008006" key="4">
    <source>
        <dbReference type="Google" id="ProtNLM"/>
    </source>
</evidence>
<keyword evidence="1" id="KW-1133">Transmembrane helix</keyword>
<proteinExistence type="predicted"/>
<keyword evidence="1" id="KW-0812">Transmembrane</keyword>
<dbReference type="KEGG" id="ghl:GM160_10360"/>
<feature type="transmembrane region" description="Helical" evidence="1">
    <location>
        <begin position="27"/>
        <end position="45"/>
    </location>
</feature>
<name>A0A6I6D354_9GAMM</name>
<evidence type="ECO:0000313" key="3">
    <source>
        <dbReference type="Proteomes" id="UP000427716"/>
    </source>
</evidence>
<dbReference type="Proteomes" id="UP000427716">
    <property type="component" value="Chromosome"/>
</dbReference>
<evidence type="ECO:0000256" key="1">
    <source>
        <dbReference type="SAM" id="Phobius"/>
    </source>
</evidence>
<sequence>MSLIRLFFQLLFLRAGPEDMPAGHQPLLIAVGFYLVVGVLLDIAVTGEGQSGLGGGLLLLAADAAVLVAYSAGLAMLRDHRARIPQMLTALFGATAMLGLVAWPLVVMQPTGAEAADIDTQLGLWSVLMIALFAWNLVVLGQIYRRTLEFGAAIGVLTALGYFILSSLVYMTLAVQLLPGEAGLPS</sequence>
<organism evidence="2 3">
    <name type="scientific">Guyparkeria halophila</name>
    <dbReference type="NCBI Taxonomy" id="47960"/>
    <lineage>
        <taxon>Bacteria</taxon>
        <taxon>Pseudomonadati</taxon>
        <taxon>Pseudomonadota</taxon>
        <taxon>Gammaproteobacteria</taxon>
        <taxon>Chromatiales</taxon>
        <taxon>Thioalkalibacteraceae</taxon>
        <taxon>Guyparkeria</taxon>
    </lineage>
</organism>
<feature type="transmembrane region" description="Helical" evidence="1">
    <location>
        <begin position="89"/>
        <end position="110"/>
    </location>
</feature>
<accession>A0A6I6D354</accession>
<feature type="transmembrane region" description="Helical" evidence="1">
    <location>
        <begin position="57"/>
        <end position="77"/>
    </location>
</feature>
<protein>
    <recommendedName>
        <fullName evidence="4">Yip1 domain-containing protein</fullName>
    </recommendedName>
</protein>
<dbReference type="EMBL" id="CP046415">
    <property type="protein sequence ID" value="QGT79258.1"/>
    <property type="molecule type" value="Genomic_DNA"/>
</dbReference>
<gene>
    <name evidence="2" type="ORF">GM160_10360</name>
</gene>
<feature type="transmembrane region" description="Helical" evidence="1">
    <location>
        <begin position="150"/>
        <end position="171"/>
    </location>
</feature>
<dbReference type="AlphaFoldDB" id="A0A6I6D354"/>
<dbReference type="RefSeq" id="WP_156574967.1">
    <property type="nucleotide sequence ID" value="NZ_CP046415.1"/>
</dbReference>
<keyword evidence="3" id="KW-1185">Reference proteome</keyword>